<keyword evidence="3" id="KW-1185">Reference proteome</keyword>
<dbReference type="PIRSF" id="PIRSF019435">
    <property type="entry name" value="UCP019435"/>
    <property type="match status" value="1"/>
</dbReference>
<protein>
    <submittedName>
        <fullName evidence="2">DUF790 family protein</fullName>
    </submittedName>
</protein>
<dbReference type="Gene3D" id="3.40.91.30">
    <property type="match status" value="1"/>
</dbReference>
<feature type="coiled-coil region" evidence="1">
    <location>
        <begin position="39"/>
        <end position="66"/>
    </location>
</feature>
<evidence type="ECO:0000256" key="1">
    <source>
        <dbReference type="SAM" id="Coils"/>
    </source>
</evidence>
<keyword evidence="1" id="KW-0175">Coiled coil</keyword>
<dbReference type="AlphaFoldDB" id="A0A3R9RTZ7"/>
<evidence type="ECO:0000313" key="3">
    <source>
        <dbReference type="Proteomes" id="UP000277582"/>
    </source>
</evidence>
<gene>
    <name evidence="2" type="ORF">D6D85_00530</name>
</gene>
<dbReference type="Pfam" id="PF05626">
    <property type="entry name" value="DUF790"/>
    <property type="match status" value="1"/>
</dbReference>
<comment type="caution">
    <text evidence="2">The sequence shown here is derived from an EMBL/GenBank/DDBJ whole genome shotgun (WGS) entry which is preliminary data.</text>
</comment>
<dbReference type="InterPro" id="IPR008508">
    <property type="entry name" value="Bax1"/>
</dbReference>
<dbReference type="Proteomes" id="UP000277582">
    <property type="component" value="Unassembled WGS sequence"/>
</dbReference>
<proteinExistence type="predicted"/>
<dbReference type="OrthoDB" id="57367at2157"/>
<name>A0A3R9RTZ7_9CREN</name>
<dbReference type="EMBL" id="RCOS01000010">
    <property type="protein sequence ID" value="RSN78728.1"/>
    <property type="molecule type" value="Genomic_DNA"/>
</dbReference>
<evidence type="ECO:0000313" key="2">
    <source>
        <dbReference type="EMBL" id="RSN78728.1"/>
    </source>
</evidence>
<dbReference type="RefSeq" id="WP_125670080.1">
    <property type="nucleotide sequence ID" value="NZ_RCOS01000010.1"/>
</dbReference>
<dbReference type="PANTHER" id="PTHR39640">
    <property type="entry name" value="VNG6129C"/>
    <property type="match status" value="1"/>
</dbReference>
<sequence>MLPLQLLRARRSGRKLILKFCSGRDIELELAEELISVFRKHVGRKVGELERELEDIEERYEGMGVDFKLVRGLSTLLERKCDVETKETKVKPDQIRRIVFERAAKLGGFVIDEREEVLKAAAEELKIDPSGIEELMWADWDENKEIKSFNEPTAADLLREYNQSLLQTALFRAIRMELFVRGGSGKIKLLIRDIKAKGLMYYAESLKNGIRFLIDGPASVLKLTTRYGTSLAKLVPTIISMDSWRIVADIRMRKPLILDLSDSLRDLFPAHEITTVEYDSSLERQFHEIAASSGWEVIREPYPIVSGGSVFFPDFLIKKGDVKLLVEIIGFWTHDYIKKKLQKMKQVSDKMLLLVDRNLSCSRFFEELGDVLYFDGKIKYAELAKKLSEVEKMMRKEAEVLPLDIGDISSLDEISSRLGFEKSVLIEKLRKKVPAGYIFTGNLLLKENILKEVKSVIESCERRDLRSISDLLSEKGIPERYHTALIEAAGFKVIFRGLDESKAEVI</sequence>
<reference evidence="2 3" key="1">
    <citation type="submission" date="2018-10" db="EMBL/GenBank/DDBJ databases">
        <title>Co-occurring genomic capacity for anaerobic methane metabolism and dissimilatory sulfite reduction discovered in the Korarchaeota.</title>
        <authorList>
            <person name="Mckay L.J."/>
            <person name="Dlakic M."/>
            <person name="Fields M.W."/>
            <person name="Delmont T.O."/>
            <person name="Eren A.M."/>
            <person name="Jay Z.J."/>
            <person name="Klingelsmith K.B."/>
            <person name="Rusch D.B."/>
            <person name="Inskeep W.P."/>
        </authorList>
    </citation>
    <scope>NUCLEOTIDE SEQUENCE [LARGE SCALE GENOMIC DNA]</scope>
    <source>
        <strain evidence="2 3">MDKW</strain>
    </source>
</reference>
<organism evidence="2 3">
    <name type="scientific">Candidatus Methanodesulfokora washburnensis</name>
    <dbReference type="NCBI Taxonomy" id="2478471"/>
    <lineage>
        <taxon>Archaea</taxon>
        <taxon>Thermoproteota</taxon>
        <taxon>Candidatus Korarchaeia</taxon>
        <taxon>Candidatus Korarchaeia incertae sedis</taxon>
        <taxon>Candidatus Methanodesulfokora</taxon>
    </lineage>
</organism>
<accession>A0A3R9RTZ7</accession>
<dbReference type="PANTHER" id="PTHR39640:SF1">
    <property type="entry name" value="DUF790 FAMILY PROTEIN"/>
    <property type="match status" value="1"/>
</dbReference>